<protein>
    <submittedName>
        <fullName evidence="2">Helix-turn-helix transcriptional regulator</fullName>
    </submittedName>
</protein>
<name>A0ABD6A5R2_9EURY</name>
<dbReference type="EMBL" id="JBHTBF010000001">
    <property type="protein sequence ID" value="MFC7315681.1"/>
    <property type="molecule type" value="Genomic_DNA"/>
</dbReference>
<dbReference type="Pfam" id="PF25213">
    <property type="entry name" value="HVO_A0261_N"/>
    <property type="match status" value="1"/>
</dbReference>
<reference evidence="2 3" key="1">
    <citation type="journal article" date="2019" name="Int. J. Syst. Evol. Microbiol.">
        <title>The Global Catalogue of Microorganisms (GCM) 10K type strain sequencing project: providing services to taxonomists for standard genome sequencing and annotation.</title>
        <authorList>
            <consortium name="The Broad Institute Genomics Platform"/>
            <consortium name="The Broad Institute Genome Sequencing Center for Infectious Disease"/>
            <person name="Wu L."/>
            <person name="Ma J."/>
        </authorList>
    </citation>
    <scope>NUCLEOTIDE SEQUENCE [LARGE SCALE GENOMIC DNA]</scope>
    <source>
        <strain evidence="2 3">PSR21</strain>
    </source>
</reference>
<proteinExistence type="predicted"/>
<keyword evidence="3" id="KW-1185">Reference proteome</keyword>
<dbReference type="GeneID" id="79314652"/>
<dbReference type="InterPro" id="IPR013561">
    <property type="entry name" value="FilR1_middle_dom"/>
</dbReference>
<dbReference type="Pfam" id="PF08350">
    <property type="entry name" value="FilR1_middle"/>
    <property type="match status" value="1"/>
</dbReference>
<dbReference type="InterPro" id="IPR012318">
    <property type="entry name" value="HTH_CRP"/>
</dbReference>
<organism evidence="2 3">
    <name type="scientific">Halomarina halobia</name>
    <dbReference type="NCBI Taxonomy" id="3033386"/>
    <lineage>
        <taxon>Archaea</taxon>
        <taxon>Methanobacteriati</taxon>
        <taxon>Methanobacteriota</taxon>
        <taxon>Stenosarchaea group</taxon>
        <taxon>Halobacteria</taxon>
        <taxon>Halobacteriales</taxon>
        <taxon>Natronomonadaceae</taxon>
        <taxon>Halomarina</taxon>
    </lineage>
</organism>
<dbReference type="Proteomes" id="UP001596547">
    <property type="component" value="Unassembled WGS sequence"/>
</dbReference>
<evidence type="ECO:0000313" key="2">
    <source>
        <dbReference type="EMBL" id="MFC7315681.1"/>
    </source>
</evidence>
<comment type="caution">
    <text evidence="2">The sequence shown here is derived from an EMBL/GenBank/DDBJ whole genome shotgun (WGS) entry which is preliminary data.</text>
</comment>
<gene>
    <name evidence="2" type="ORF">ACFQPE_02570</name>
</gene>
<dbReference type="AlphaFoldDB" id="A0ABD6A5R2"/>
<sequence>MIPRTTSAALDDIEFLARSEHRVTALAALARRPQSRADLRAMTGVSRSTIRRTLHEFEDRHWVSRDGRHYEATQLGAFVAAGVQELIERVEIERAFRDVWQWLPDEESGFTIEMCTNAVVTVAAADDPYRPVNRFVSLLRETDGFRFVGFDLAFLEPCKDELCRRIVDGMRTEIIDPPSVINHIRSTYPERFAEALESGNLTVWVHDDLPPYGVGIFDDRIAISGYDPDTGTVHVLVDTDAPAAREWAESVYRVFRREIPTVALEDDRGVTPPAPGV</sequence>
<dbReference type="SUPFAM" id="SSF46785">
    <property type="entry name" value="Winged helix' DNA-binding domain"/>
    <property type="match status" value="1"/>
</dbReference>
<dbReference type="InterPro" id="IPR036390">
    <property type="entry name" value="WH_DNA-bd_sf"/>
</dbReference>
<dbReference type="InterPro" id="IPR057527">
    <property type="entry name" value="HVO_A0261-like_N"/>
</dbReference>
<evidence type="ECO:0000259" key="1">
    <source>
        <dbReference type="SMART" id="SM00419"/>
    </source>
</evidence>
<feature type="domain" description="HTH crp-type" evidence="1">
    <location>
        <begin position="26"/>
        <end position="74"/>
    </location>
</feature>
<accession>A0ABD6A5R2</accession>
<dbReference type="SMART" id="SM00419">
    <property type="entry name" value="HTH_CRP"/>
    <property type="match status" value="1"/>
</dbReference>
<evidence type="ECO:0000313" key="3">
    <source>
        <dbReference type="Proteomes" id="UP001596547"/>
    </source>
</evidence>
<dbReference type="Gene3D" id="1.10.10.10">
    <property type="entry name" value="Winged helix-like DNA-binding domain superfamily/Winged helix DNA-binding domain"/>
    <property type="match status" value="1"/>
</dbReference>
<dbReference type="RefSeq" id="WP_276305082.1">
    <property type="nucleotide sequence ID" value="NZ_CP119992.1"/>
</dbReference>
<dbReference type="InterPro" id="IPR036388">
    <property type="entry name" value="WH-like_DNA-bd_sf"/>
</dbReference>